<evidence type="ECO:0000313" key="5">
    <source>
        <dbReference type="Proteomes" id="UP000692954"/>
    </source>
</evidence>
<dbReference type="PROSITE" id="PS50082">
    <property type="entry name" value="WD_REPEATS_2"/>
    <property type="match status" value="5"/>
</dbReference>
<dbReference type="PANTHER" id="PTHR22847:SF637">
    <property type="entry name" value="WD REPEAT DOMAIN 5B"/>
    <property type="match status" value="1"/>
</dbReference>
<evidence type="ECO:0000313" key="4">
    <source>
        <dbReference type="EMBL" id="CAD8129532.1"/>
    </source>
</evidence>
<feature type="repeat" description="WD" evidence="3">
    <location>
        <begin position="373"/>
        <end position="400"/>
    </location>
</feature>
<dbReference type="GO" id="GO:1990234">
    <property type="term" value="C:transferase complex"/>
    <property type="evidence" value="ECO:0007669"/>
    <property type="project" value="UniProtKB-ARBA"/>
</dbReference>
<dbReference type="CDD" id="cd00200">
    <property type="entry name" value="WD40"/>
    <property type="match status" value="1"/>
</dbReference>
<organism evidence="4 5">
    <name type="scientific">Paramecium sonneborni</name>
    <dbReference type="NCBI Taxonomy" id="65129"/>
    <lineage>
        <taxon>Eukaryota</taxon>
        <taxon>Sar</taxon>
        <taxon>Alveolata</taxon>
        <taxon>Ciliophora</taxon>
        <taxon>Intramacronucleata</taxon>
        <taxon>Oligohymenophorea</taxon>
        <taxon>Peniculida</taxon>
        <taxon>Parameciidae</taxon>
        <taxon>Paramecium</taxon>
    </lineage>
</organism>
<accession>A0A8S1RQC2</accession>
<dbReference type="PROSITE" id="PS00678">
    <property type="entry name" value="WD_REPEATS_1"/>
    <property type="match status" value="4"/>
</dbReference>
<keyword evidence="5" id="KW-1185">Reference proteome</keyword>
<evidence type="ECO:0000256" key="2">
    <source>
        <dbReference type="ARBA" id="ARBA00022737"/>
    </source>
</evidence>
<reference evidence="4" key="1">
    <citation type="submission" date="2021-01" db="EMBL/GenBank/DDBJ databases">
        <authorList>
            <consortium name="Genoscope - CEA"/>
            <person name="William W."/>
        </authorList>
    </citation>
    <scope>NUCLEOTIDE SEQUENCE</scope>
</reference>
<protein>
    <submittedName>
        <fullName evidence="4">Uncharacterized protein</fullName>
    </submittedName>
</protein>
<dbReference type="Pfam" id="PF00400">
    <property type="entry name" value="WD40"/>
    <property type="match status" value="5"/>
</dbReference>
<keyword evidence="2" id="KW-0677">Repeat</keyword>
<feature type="repeat" description="WD" evidence="3">
    <location>
        <begin position="449"/>
        <end position="490"/>
    </location>
</feature>
<keyword evidence="1 3" id="KW-0853">WD repeat</keyword>
<evidence type="ECO:0000256" key="3">
    <source>
        <dbReference type="PROSITE-ProRule" id="PRU00221"/>
    </source>
</evidence>
<gene>
    <name evidence="4" type="ORF">PSON_ATCC_30995.1.T2280005</name>
</gene>
<comment type="caution">
    <text evidence="4">The sequence shown here is derived from an EMBL/GenBank/DDBJ whole genome shotgun (WGS) entry which is preliminary data.</text>
</comment>
<feature type="repeat" description="WD" evidence="3">
    <location>
        <begin position="290"/>
        <end position="331"/>
    </location>
</feature>
<dbReference type="Proteomes" id="UP000692954">
    <property type="component" value="Unassembled WGS sequence"/>
</dbReference>
<dbReference type="PROSITE" id="PS50294">
    <property type="entry name" value="WD_REPEATS_REGION"/>
    <property type="match status" value="4"/>
</dbReference>
<dbReference type="PANTHER" id="PTHR22847">
    <property type="entry name" value="WD40 REPEAT PROTEIN"/>
    <property type="match status" value="1"/>
</dbReference>
<proteinExistence type="predicted"/>
<dbReference type="EMBL" id="CAJJDN010000228">
    <property type="protein sequence ID" value="CAD8129532.1"/>
    <property type="molecule type" value="Genomic_DNA"/>
</dbReference>
<dbReference type="InterPro" id="IPR019775">
    <property type="entry name" value="WD40_repeat_CS"/>
</dbReference>
<dbReference type="AlphaFoldDB" id="A0A8S1RQC2"/>
<dbReference type="SMART" id="SM00320">
    <property type="entry name" value="WD40"/>
    <property type="match status" value="5"/>
</dbReference>
<evidence type="ECO:0000256" key="1">
    <source>
        <dbReference type="ARBA" id="ARBA00022574"/>
    </source>
</evidence>
<dbReference type="InterPro" id="IPR001680">
    <property type="entry name" value="WD40_rpt"/>
</dbReference>
<name>A0A8S1RQC2_9CILI</name>
<feature type="repeat" description="WD" evidence="3">
    <location>
        <begin position="332"/>
        <end position="372"/>
    </location>
</feature>
<sequence>MDGKEFISKIKLSNYVQFQFSKYGDLFHILQVSSYKNDGLISLQTIHLNYNQLQIFAKSILFFSITFQILFVLQFKTEKKVEEIQYQKKKKKMYCTYEEKEDLYEIFAYLKDVDEQIFRVIIEMFRKEKISDCLGYLLIIENQKNDEQYILQIDNLSIEDKEQKLIFVRNNIKIISNILNQIKNHDFNKSDYSSEIYFEKEKIQLNRYLKKRRLSFFYDSQFTSQLIDLKNESFENIKIKNTSLVGINFVRCNLSGSEFENVDISGMNLNGAQLLYCKWKNLKFHELYKLDGHTDYVKSVCFSPDGTILASGSADNSIHLWDVKTGQQKAKFDGHTSSVYSVSFLDGTTLVSGSDDKSIILWDVKTGQQNAKLDGHTHYVLLVCFSPDGSTLASGSYDKSGQQKAKLNGHNNGILSVCFSPYGTKLASGSYDKSICLWDVKTGQQKVKLDGHSIGNLSVCYSHDGTILASGSNDRSIRLWDVKTGQMAIVMESFQYASFLMVLDQLLLVTITLSIYGISRQEKVFNPQLKFIKISGIIQTTPYLKQSFLIMFQHQFSYSDYILISIFISKRSITFLRIIYYFFGPKFTEIIYIKRRLYFGKLIKILIKDNLKLNINKNIIEYQ</sequence>
<dbReference type="InterPro" id="IPR001646">
    <property type="entry name" value="5peptide_repeat"/>
</dbReference>
<dbReference type="Pfam" id="PF00805">
    <property type="entry name" value="Pentapeptide"/>
    <property type="match status" value="1"/>
</dbReference>
<feature type="repeat" description="WD" evidence="3">
    <location>
        <begin position="407"/>
        <end position="448"/>
    </location>
</feature>